<comment type="caution">
    <text evidence="1">The sequence shown here is derived from an EMBL/GenBank/DDBJ whole genome shotgun (WGS) entry which is preliminary data.</text>
</comment>
<gene>
    <name evidence="1" type="ORF">ACJ8NA_29575</name>
</gene>
<sequence>MDVNDNAFCLNKRVALAFIAGKPAPTGIRVVVEGGSGLEVAQAALHPRDADDL</sequence>
<evidence type="ECO:0000313" key="1">
    <source>
        <dbReference type="EMBL" id="MFL9002773.1"/>
    </source>
</evidence>
<evidence type="ECO:0000313" key="2">
    <source>
        <dbReference type="Proteomes" id="UP001628646"/>
    </source>
</evidence>
<dbReference type="EMBL" id="JBJNUY010000022">
    <property type="protein sequence ID" value="MFL9002773.1"/>
    <property type="molecule type" value="Genomic_DNA"/>
</dbReference>
<organism evidence="1 2">
    <name type="scientific">Pseudomonas azerbaijanorientalis</name>
    <dbReference type="NCBI Taxonomy" id="2842350"/>
    <lineage>
        <taxon>Bacteria</taxon>
        <taxon>Pseudomonadati</taxon>
        <taxon>Pseudomonadota</taxon>
        <taxon>Gammaproteobacteria</taxon>
        <taxon>Pseudomonadales</taxon>
        <taxon>Pseudomonadaceae</taxon>
        <taxon>Pseudomonas</taxon>
    </lineage>
</organism>
<dbReference type="Proteomes" id="UP001628646">
    <property type="component" value="Unassembled WGS sequence"/>
</dbReference>
<proteinExistence type="predicted"/>
<dbReference type="RefSeq" id="WP_407802644.1">
    <property type="nucleotide sequence ID" value="NZ_JBJNUX010000037.1"/>
</dbReference>
<accession>A0ABW8WCZ7</accession>
<protein>
    <submittedName>
        <fullName evidence="1">Uncharacterized protein</fullName>
    </submittedName>
</protein>
<name>A0ABW8WCZ7_9PSED</name>
<reference evidence="1 2" key="1">
    <citation type="submission" date="2024-12" db="EMBL/GenBank/DDBJ databases">
        <title>Pseudomonas species isolated from Lotus nodules promote plant growth.</title>
        <authorList>
            <person name="Yu Y.-H."/>
            <person name="Kurtenbach J."/>
            <person name="Crosbie D."/>
            <person name="Brachmann A."/>
            <person name="Marin M."/>
        </authorList>
    </citation>
    <scope>NUCLEOTIDE SEQUENCE [LARGE SCALE GENOMIC DNA]</scope>
    <source>
        <strain evidence="1 2">PLb11B</strain>
    </source>
</reference>
<keyword evidence="2" id="KW-1185">Reference proteome</keyword>